<accession>A0A9N9X4C5</accession>
<keyword evidence="6" id="KW-0472">Membrane</keyword>
<dbReference type="Gene3D" id="1.20.1050.80">
    <property type="entry name" value="VPS9 domain"/>
    <property type="match status" value="1"/>
</dbReference>
<keyword evidence="12" id="KW-1185">Reference proteome</keyword>
<dbReference type="GO" id="GO:0006897">
    <property type="term" value="P:endocytosis"/>
    <property type="evidence" value="ECO:0007669"/>
    <property type="project" value="UniProtKB-KW"/>
</dbReference>
<reference evidence="11" key="2">
    <citation type="submission" date="2022-10" db="EMBL/GenBank/DDBJ databases">
        <authorList>
            <consortium name="ENA_rothamsted_submissions"/>
            <consortium name="culmorum"/>
            <person name="King R."/>
        </authorList>
    </citation>
    <scope>NUCLEOTIDE SEQUENCE</scope>
</reference>
<dbReference type="GO" id="GO:0051049">
    <property type="term" value="P:regulation of transport"/>
    <property type="evidence" value="ECO:0007669"/>
    <property type="project" value="UniProtKB-ARBA"/>
</dbReference>
<dbReference type="GO" id="GO:0030139">
    <property type="term" value="C:endocytic vesicle"/>
    <property type="evidence" value="ECO:0007669"/>
    <property type="project" value="TreeGrafter"/>
</dbReference>
<dbReference type="GO" id="GO:0031267">
    <property type="term" value="F:small GTPase binding"/>
    <property type="evidence" value="ECO:0007669"/>
    <property type="project" value="TreeGrafter"/>
</dbReference>
<evidence type="ECO:0000256" key="5">
    <source>
        <dbReference type="ARBA" id="ARBA00022658"/>
    </source>
</evidence>
<gene>
    <name evidence="11" type="ORF">PHAECO_LOCUS10575</name>
</gene>
<dbReference type="PROSITE" id="PS51205">
    <property type="entry name" value="VPS9"/>
    <property type="match status" value="1"/>
</dbReference>
<dbReference type="Pfam" id="PF02204">
    <property type="entry name" value="VPS9"/>
    <property type="match status" value="1"/>
</dbReference>
<feature type="compositionally biased region" description="Low complexity" evidence="9">
    <location>
        <begin position="18"/>
        <end position="32"/>
    </location>
</feature>
<keyword evidence="5" id="KW-0344">Guanine-nucleotide releasing factor</keyword>
<comment type="function">
    <text evidence="7">Acts both as a GTPase-activating protein (GAP) and a guanine nucleotide exchange factor (GEF), and participates in endocytosis.</text>
</comment>
<feature type="compositionally biased region" description="Basic and acidic residues" evidence="9">
    <location>
        <begin position="33"/>
        <end position="43"/>
    </location>
</feature>
<evidence type="ECO:0000256" key="7">
    <source>
        <dbReference type="ARBA" id="ARBA00053914"/>
    </source>
</evidence>
<evidence type="ECO:0000256" key="9">
    <source>
        <dbReference type="SAM" id="MobiDB-lite"/>
    </source>
</evidence>
<evidence type="ECO:0000256" key="2">
    <source>
        <dbReference type="ARBA" id="ARBA00008489"/>
    </source>
</evidence>
<dbReference type="InterPro" id="IPR045046">
    <property type="entry name" value="Vps9-like"/>
</dbReference>
<dbReference type="PANTHER" id="PTHR23101:SF25">
    <property type="entry name" value="GTPASE-ACTIVATING PROTEIN AND VPS9 DOMAIN-CONTAINING PROTEIN 1"/>
    <property type="match status" value="1"/>
</dbReference>
<proteinExistence type="inferred from homology"/>
<evidence type="ECO:0000256" key="4">
    <source>
        <dbReference type="ARBA" id="ARBA00022583"/>
    </source>
</evidence>
<dbReference type="InterPro" id="IPR041545">
    <property type="entry name" value="DUF5601"/>
</dbReference>
<feature type="compositionally biased region" description="Basic and acidic residues" evidence="9">
    <location>
        <begin position="191"/>
        <end position="200"/>
    </location>
</feature>
<evidence type="ECO:0000259" key="10">
    <source>
        <dbReference type="PROSITE" id="PS51205"/>
    </source>
</evidence>
<reference evidence="11" key="1">
    <citation type="submission" date="2022-01" db="EMBL/GenBank/DDBJ databases">
        <authorList>
            <person name="King R."/>
        </authorList>
    </citation>
    <scope>NUCLEOTIDE SEQUENCE</scope>
</reference>
<feature type="region of interest" description="Disordered" evidence="9">
    <location>
        <begin position="18"/>
        <end position="124"/>
    </location>
</feature>
<organism evidence="11 12">
    <name type="scientific">Phaedon cochleariae</name>
    <name type="common">Mustard beetle</name>
    <dbReference type="NCBI Taxonomy" id="80249"/>
    <lineage>
        <taxon>Eukaryota</taxon>
        <taxon>Metazoa</taxon>
        <taxon>Ecdysozoa</taxon>
        <taxon>Arthropoda</taxon>
        <taxon>Hexapoda</taxon>
        <taxon>Insecta</taxon>
        <taxon>Pterygota</taxon>
        <taxon>Neoptera</taxon>
        <taxon>Endopterygota</taxon>
        <taxon>Coleoptera</taxon>
        <taxon>Polyphaga</taxon>
        <taxon>Cucujiformia</taxon>
        <taxon>Chrysomeloidea</taxon>
        <taxon>Chrysomelidae</taxon>
        <taxon>Chrysomelinae</taxon>
        <taxon>Chrysomelini</taxon>
        <taxon>Phaedon</taxon>
    </lineage>
</organism>
<feature type="region of interest" description="Disordered" evidence="9">
    <location>
        <begin position="136"/>
        <end position="200"/>
    </location>
</feature>
<dbReference type="AlphaFoldDB" id="A0A9N9X4C5"/>
<dbReference type="GO" id="GO:0005829">
    <property type="term" value="C:cytosol"/>
    <property type="evidence" value="ECO:0007669"/>
    <property type="project" value="TreeGrafter"/>
</dbReference>
<dbReference type="GO" id="GO:0016020">
    <property type="term" value="C:membrane"/>
    <property type="evidence" value="ECO:0007669"/>
    <property type="project" value="UniProtKB-SubCell"/>
</dbReference>
<keyword evidence="4" id="KW-0254">Endocytosis</keyword>
<evidence type="ECO:0000256" key="3">
    <source>
        <dbReference type="ARBA" id="ARBA00022468"/>
    </source>
</evidence>
<dbReference type="SUPFAM" id="SSF109993">
    <property type="entry name" value="VPS9 domain"/>
    <property type="match status" value="1"/>
</dbReference>
<comment type="subcellular location">
    <subcellularLocation>
        <location evidence="1">Membrane</location>
        <topology evidence="1">Peripheral membrane protein</topology>
    </subcellularLocation>
</comment>
<name>A0A9N9X4C5_PHACE</name>
<evidence type="ECO:0000256" key="6">
    <source>
        <dbReference type="ARBA" id="ARBA00023136"/>
    </source>
</evidence>
<dbReference type="FunFam" id="1.20.1050.80:FF:000001">
    <property type="entry name" value="GTPase-activating protein and VPS9 domain-containing protein 1 isoform X1"/>
    <property type="match status" value="1"/>
</dbReference>
<evidence type="ECO:0000313" key="12">
    <source>
        <dbReference type="Proteomes" id="UP001153737"/>
    </source>
</evidence>
<evidence type="ECO:0000256" key="1">
    <source>
        <dbReference type="ARBA" id="ARBA00004170"/>
    </source>
</evidence>
<sequence>MTENDKISARPSEILLSNCSLNSSSSGSSSHSFENKSSEKWESKQWLNSSGSSLNVTLTPSESTSEMSVLSNNKKPNPSTRPPAKPPTSLGAIPKSISFDTSADKGLEEEERGGGGGGRAKRGGFFGKLRIGFRKGRGKSLRGQEEFKGEGEEYGGKRQGEGGGRMGSSSEVSDDILAKYRTKPDSNSAKENCDPSKSLKEKTVYNSNSEEINSFNDVKNKLRLVLSNTSEIPHYIKNNPINTKNKIETVLRLELGKARRLREWSEVARISEAIRCISLIAEDVCRKLMGSIRDDIVMRSTYVQYLMTSRKELLFCDSFLNSLQDQVFHDKRQCEKFLATVCVREFLREQETLVTEFCEEFKQLSLSDEKCHFLHNFHLKLYHIMKSNPFWKGIVQNREDILKITLERFIMKKFYKYSIYPNGDGDRDRDRVLQHHISKLSTSIAPDHKDLLIDRAHLRECPWPAAQDALRALRACDTPRDKMRCVVHCAKCVMHLLALSTQGGGATADDLMPVLVYVIIKVNPEALLSTIQYVNNFFHVDQLVGEEGYYWTQFCAAVEYIKTMDYSD</sequence>
<dbReference type="OrthoDB" id="10264848at2759"/>
<dbReference type="Pfam" id="PF18151">
    <property type="entry name" value="DUF5601"/>
    <property type="match status" value="1"/>
</dbReference>
<protein>
    <recommendedName>
        <fullName evidence="8">Receptor-mediated endocytosis protein 6 homolog</fullName>
    </recommendedName>
</protein>
<evidence type="ECO:0000313" key="11">
    <source>
        <dbReference type="EMBL" id="CAG9822511.1"/>
    </source>
</evidence>
<dbReference type="InterPro" id="IPR037191">
    <property type="entry name" value="VPS9_dom_sf"/>
</dbReference>
<evidence type="ECO:0000256" key="8">
    <source>
        <dbReference type="ARBA" id="ARBA00068997"/>
    </source>
</evidence>
<dbReference type="InterPro" id="IPR003123">
    <property type="entry name" value="VPS9"/>
</dbReference>
<feature type="compositionally biased region" description="Basic and acidic residues" evidence="9">
    <location>
        <begin position="142"/>
        <end position="160"/>
    </location>
</feature>
<dbReference type="Proteomes" id="UP001153737">
    <property type="component" value="Chromosome 6"/>
</dbReference>
<comment type="similarity">
    <text evidence="2">Belongs to the GAPVD1 family.</text>
</comment>
<dbReference type="PANTHER" id="PTHR23101">
    <property type="entry name" value="RAB GDP/GTP EXCHANGE FACTOR"/>
    <property type="match status" value="1"/>
</dbReference>
<feature type="domain" description="VPS9" evidence="10">
    <location>
        <begin position="427"/>
        <end position="568"/>
    </location>
</feature>
<feature type="compositionally biased region" description="Polar residues" evidence="9">
    <location>
        <begin position="45"/>
        <end position="78"/>
    </location>
</feature>
<dbReference type="SMART" id="SM00167">
    <property type="entry name" value="VPS9"/>
    <property type="match status" value="1"/>
</dbReference>
<dbReference type="EMBL" id="OU896712">
    <property type="protein sequence ID" value="CAG9822511.1"/>
    <property type="molecule type" value="Genomic_DNA"/>
</dbReference>
<dbReference type="GO" id="GO:0005096">
    <property type="term" value="F:GTPase activator activity"/>
    <property type="evidence" value="ECO:0007669"/>
    <property type="project" value="UniProtKB-KW"/>
</dbReference>
<keyword evidence="3" id="KW-0343">GTPase activation</keyword>
<dbReference type="GO" id="GO:0005085">
    <property type="term" value="F:guanyl-nucleotide exchange factor activity"/>
    <property type="evidence" value="ECO:0007669"/>
    <property type="project" value="UniProtKB-KW"/>
</dbReference>